<feature type="binding site" evidence="8">
    <location>
        <position position="260"/>
    </location>
    <ligand>
        <name>ATP</name>
        <dbReference type="ChEBI" id="CHEBI:30616"/>
    </ligand>
</feature>
<dbReference type="PROSITE" id="PS00107">
    <property type="entry name" value="PROTEIN_KINASE_ATP"/>
    <property type="match status" value="1"/>
</dbReference>
<dbReference type="InterPro" id="IPR000719">
    <property type="entry name" value="Prot_kinase_dom"/>
</dbReference>
<dbReference type="EMBL" id="LIAE01007044">
    <property type="protein sequence ID" value="PAV82523.1"/>
    <property type="molecule type" value="Genomic_DNA"/>
</dbReference>
<keyword evidence="4 8" id="KW-0067">ATP-binding</keyword>
<dbReference type="SMART" id="SM00252">
    <property type="entry name" value="SH2"/>
    <property type="match status" value="1"/>
</dbReference>
<comment type="catalytic activity">
    <reaction evidence="6 9">
        <text>L-tyrosyl-[protein] + ATP = O-phospho-L-tyrosyl-[protein] + ADP + H(+)</text>
        <dbReference type="Rhea" id="RHEA:10596"/>
        <dbReference type="Rhea" id="RHEA-COMP:10136"/>
        <dbReference type="Rhea" id="RHEA-COMP:20101"/>
        <dbReference type="ChEBI" id="CHEBI:15378"/>
        <dbReference type="ChEBI" id="CHEBI:30616"/>
        <dbReference type="ChEBI" id="CHEBI:46858"/>
        <dbReference type="ChEBI" id="CHEBI:61978"/>
        <dbReference type="ChEBI" id="CHEBI:456216"/>
        <dbReference type="EC" id="2.7.10.2"/>
    </reaction>
</comment>
<evidence type="ECO:0000313" key="13">
    <source>
        <dbReference type="EMBL" id="PAV82523.1"/>
    </source>
</evidence>
<keyword evidence="14" id="KW-1185">Reference proteome</keyword>
<dbReference type="EC" id="2.7.10.2" evidence="9"/>
<dbReference type="InterPro" id="IPR011009">
    <property type="entry name" value="Kinase-like_dom_sf"/>
</dbReference>
<evidence type="ECO:0000256" key="5">
    <source>
        <dbReference type="ARBA" id="ARBA00023137"/>
    </source>
</evidence>
<dbReference type="GO" id="GO:0005524">
    <property type="term" value="F:ATP binding"/>
    <property type="evidence" value="ECO:0007669"/>
    <property type="project" value="UniProtKB-UniRule"/>
</dbReference>
<evidence type="ECO:0000256" key="9">
    <source>
        <dbReference type="RuleBase" id="RU362096"/>
    </source>
</evidence>
<organism evidence="13 14">
    <name type="scientific">Diploscapter pachys</name>
    <dbReference type="NCBI Taxonomy" id="2018661"/>
    <lineage>
        <taxon>Eukaryota</taxon>
        <taxon>Metazoa</taxon>
        <taxon>Ecdysozoa</taxon>
        <taxon>Nematoda</taxon>
        <taxon>Chromadorea</taxon>
        <taxon>Rhabditida</taxon>
        <taxon>Rhabditina</taxon>
        <taxon>Rhabditomorpha</taxon>
        <taxon>Rhabditoidea</taxon>
        <taxon>Rhabditidae</taxon>
        <taxon>Diploscapter</taxon>
    </lineage>
</organism>
<evidence type="ECO:0000256" key="7">
    <source>
        <dbReference type="PROSITE-ProRule" id="PRU00191"/>
    </source>
</evidence>
<dbReference type="Gene3D" id="3.30.505.10">
    <property type="entry name" value="SH2 domain"/>
    <property type="match status" value="1"/>
</dbReference>
<dbReference type="InterPro" id="IPR008266">
    <property type="entry name" value="Tyr_kinase_AS"/>
</dbReference>
<dbReference type="AlphaFoldDB" id="A0A2A2L8N1"/>
<gene>
    <name evidence="13" type="ORF">WR25_19780</name>
</gene>
<dbReference type="InterPro" id="IPR017441">
    <property type="entry name" value="Protein_kinase_ATP_BS"/>
</dbReference>
<dbReference type="PROSITE" id="PS50011">
    <property type="entry name" value="PROTEIN_KINASE_DOM"/>
    <property type="match status" value="1"/>
</dbReference>
<dbReference type="GO" id="GO:0004715">
    <property type="term" value="F:non-membrane spanning protein tyrosine kinase activity"/>
    <property type="evidence" value="ECO:0007669"/>
    <property type="project" value="UniProtKB-EC"/>
</dbReference>
<proteinExistence type="inferred from homology"/>
<evidence type="ECO:0000256" key="2">
    <source>
        <dbReference type="ARBA" id="ARBA00022741"/>
    </source>
</evidence>
<keyword evidence="3 9" id="KW-0418">Kinase</keyword>
<keyword evidence="2 8" id="KW-0547">Nucleotide-binding</keyword>
<evidence type="ECO:0000256" key="4">
    <source>
        <dbReference type="ARBA" id="ARBA00022840"/>
    </source>
</evidence>
<evidence type="ECO:0000259" key="11">
    <source>
        <dbReference type="PROSITE" id="PS50001"/>
    </source>
</evidence>
<evidence type="ECO:0000256" key="10">
    <source>
        <dbReference type="SAM" id="MobiDB-lite"/>
    </source>
</evidence>
<dbReference type="PROSITE" id="PS50001">
    <property type="entry name" value="SH2"/>
    <property type="match status" value="1"/>
</dbReference>
<name>A0A2A2L8N1_9BILA</name>
<dbReference type="STRING" id="2018661.A0A2A2L8N1"/>
<reference evidence="13 14" key="1">
    <citation type="journal article" date="2017" name="Curr. Biol.">
        <title>Genome architecture and evolution of a unichromosomal asexual nematode.</title>
        <authorList>
            <person name="Fradin H."/>
            <person name="Zegar C."/>
            <person name="Gutwein M."/>
            <person name="Lucas J."/>
            <person name="Kovtun M."/>
            <person name="Corcoran D."/>
            <person name="Baugh L.R."/>
            <person name="Kiontke K."/>
            <person name="Gunsalus K."/>
            <person name="Fitch D.H."/>
            <person name="Piano F."/>
        </authorList>
    </citation>
    <scope>NUCLEOTIDE SEQUENCE [LARGE SCALE GENOMIC DNA]</scope>
    <source>
        <strain evidence="13">PF1309</strain>
    </source>
</reference>
<evidence type="ECO:0000256" key="3">
    <source>
        <dbReference type="ARBA" id="ARBA00022777"/>
    </source>
</evidence>
<dbReference type="InterPro" id="IPR050198">
    <property type="entry name" value="Non-receptor_tyrosine_kinases"/>
</dbReference>
<evidence type="ECO:0000256" key="8">
    <source>
        <dbReference type="PROSITE-ProRule" id="PRU10141"/>
    </source>
</evidence>
<dbReference type="SUPFAM" id="SSF56112">
    <property type="entry name" value="Protein kinase-like (PK-like)"/>
    <property type="match status" value="1"/>
</dbReference>
<accession>A0A2A2L8N1</accession>
<dbReference type="PRINTS" id="PR00109">
    <property type="entry name" value="TYRKINASE"/>
</dbReference>
<keyword evidence="1 9" id="KW-0808">Transferase</keyword>
<dbReference type="SMART" id="SM00219">
    <property type="entry name" value="TyrKc"/>
    <property type="match status" value="1"/>
</dbReference>
<dbReference type="PANTHER" id="PTHR24418">
    <property type="entry name" value="TYROSINE-PROTEIN KINASE"/>
    <property type="match status" value="1"/>
</dbReference>
<feature type="region of interest" description="Disordered" evidence="10">
    <location>
        <begin position="1"/>
        <end position="56"/>
    </location>
</feature>
<dbReference type="InterPro" id="IPR001245">
    <property type="entry name" value="Ser-Thr/Tyr_kinase_cat_dom"/>
</dbReference>
<dbReference type="Pfam" id="PF07714">
    <property type="entry name" value="PK_Tyr_Ser-Thr"/>
    <property type="match status" value="1"/>
</dbReference>
<comment type="similarity">
    <text evidence="9">Belongs to the protein kinase superfamily. Tyr protein kinase family.</text>
</comment>
<keyword evidence="5 9" id="KW-0829">Tyrosine-protein kinase</keyword>
<evidence type="ECO:0000256" key="1">
    <source>
        <dbReference type="ARBA" id="ARBA00022679"/>
    </source>
</evidence>
<dbReference type="CDD" id="cd00192">
    <property type="entry name" value="PTKc"/>
    <property type="match status" value="1"/>
</dbReference>
<dbReference type="Gene3D" id="1.10.510.10">
    <property type="entry name" value="Transferase(Phosphotransferase) domain 1"/>
    <property type="match status" value="1"/>
</dbReference>
<protein>
    <recommendedName>
        <fullName evidence="9">Tyrosine-protein kinase</fullName>
        <ecNumber evidence="9">2.7.10.2</ecNumber>
    </recommendedName>
</protein>
<feature type="region of interest" description="Disordered" evidence="10">
    <location>
        <begin position="509"/>
        <end position="530"/>
    </location>
</feature>
<keyword evidence="7" id="KW-0727">SH2 domain</keyword>
<sequence>MEPTSPRRRASNELFIGREMTAEDEESIKKLKKSNSQMGNNKSTRSSTSLVDPPTPGDITNLNLETIATPSPLTAKPDEFDDEKELMSLPCYHGYIAREDLTNILSNTGDYLIRRTILNENRNKPDAKPNFLCEVILSVFTSTTEQKNLGKGTKSQTKKTKQERVTNLVTNILLRREGKQWQANELKFDTIQQLLDHFTKTDGFLKAKKFRLKTPVTKLEWEFSHSDVTVGKMVGEGAYGEVFCGTLRLKNGQVVDCAIKMMKNMEQHKTRERIREMMKEARLMRHLKHVNIVSIYGVAVDQQPPFLLLEFITGGSLIGFLKKAIFWNTDLTTELKIKMCLDAARGIEYIHKMVIIHRDIAARNCLITRDKVVKITDFGLSKQGTSYRMMDRQKLAPRWLAPEALMETVWTSATDVYAFGILVYEIWTNCKQPYEGLTPKAAKNRITTGQFLTLPPSCPSALSSYVAQKIFVYDLTKRAAMSEVVQTLERISKMNLSTMTSPAIKSVRPQKSTAATSLMAKQESRKFSRI</sequence>
<dbReference type="SUPFAM" id="SSF55550">
    <property type="entry name" value="SH2 domain"/>
    <property type="match status" value="1"/>
</dbReference>
<dbReference type="PROSITE" id="PS00109">
    <property type="entry name" value="PROTEIN_KINASE_TYR"/>
    <property type="match status" value="1"/>
</dbReference>
<dbReference type="OrthoDB" id="4062651at2759"/>
<evidence type="ECO:0000259" key="12">
    <source>
        <dbReference type="PROSITE" id="PS50011"/>
    </source>
</evidence>
<dbReference type="Gene3D" id="3.30.200.20">
    <property type="entry name" value="Phosphorylase Kinase, domain 1"/>
    <property type="match status" value="1"/>
</dbReference>
<dbReference type="Proteomes" id="UP000218231">
    <property type="component" value="Unassembled WGS sequence"/>
</dbReference>
<evidence type="ECO:0000313" key="14">
    <source>
        <dbReference type="Proteomes" id="UP000218231"/>
    </source>
</evidence>
<dbReference type="InterPro" id="IPR020635">
    <property type="entry name" value="Tyr_kinase_cat_dom"/>
</dbReference>
<comment type="caution">
    <text evidence="13">The sequence shown here is derived from an EMBL/GenBank/DDBJ whole genome shotgun (WGS) entry which is preliminary data.</text>
</comment>
<feature type="compositionally biased region" description="Polar residues" evidence="10">
    <location>
        <begin position="34"/>
        <end position="50"/>
    </location>
</feature>
<feature type="domain" description="Protein kinase" evidence="12">
    <location>
        <begin position="228"/>
        <end position="491"/>
    </location>
</feature>
<dbReference type="InterPro" id="IPR000980">
    <property type="entry name" value="SH2"/>
</dbReference>
<evidence type="ECO:0000256" key="6">
    <source>
        <dbReference type="ARBA" id="ARBA00051245"/>
    </source>
</evidence>
<feature type="domain" description="SH2" evidence="11">
    <location>
        <begin position="91"/>
        <end position="216"/>
    </location>
</feature>
<dbReference type="InterPro" id="IPR036860">
    <property type="entry name" value="SH2_dom_sf"/>
</dbReference>